<name>A0ABU5PB12_9PSED</name>
<comment type="caution">
    <text evidence="2">The sequence shown here is derived from an EMBL/GenBank/DDBJ whole genome shotgun (WGS) entry which is preliminary data.</text>
</comment>
<feature type="coiled-coil region" evidence="1">
    <location>
        <begin position="76"/>
        <end position="103"/>
    </location>
</feature>
<reference evidence="2 3" key="1">
    <citation type="submission" date="2023-12" db="EMBL/GenBank/DDBJ databases">
        <title>Pseudomonas sp. T5W1.</title>
        <authorList>
            <person name="Maltman C."/>
        </authorList>
    </citation>
    <scope>NUCLEOTIDE SEQUENCE [LARGE SCALE GENOMIC DNA]</scope>
    <source>
        <strain evidence="2 3">T5W1</strain>
    </source>
</reference>
<evidence type="ECO:0000313" key="3">
    <source>
        <dbReference type="Proteomes" id="UP001292571"/>
    </source>
</evidence>
<keyword evidence="1" id="KW-0175">Coiled coil</keyword>
<accession>A0ABU5PB12</accession>
<proteinExistence type="predicted"/>
<keyword evidence="3" id="KW-1185">Reference proteome</keyword>
<evidence type="ECO:0008006" key="4">
    <source>
        <dbReference type="Google" id="ProtNLM"/>
    </source>
</evidence>
<gene>
    <name evidence="2" type="ORF">SOP97_13460</name>
</gene>
<dbReference type="RefSeq" id="WP_322949535.1">
    <property type="nucleotide sequence ID" value="NZ_JAYEET010000041.1"/>
</dbReference>
<dbReference type="EMBL" id="JAYEET010000041">
    <property type="protein sequence ID" value="MEA1606815.1"/>
    <property type="molecule type" value="Genomic_DNA"/>
</dbReference>
<organism evidence="2 3">
    <name type="scientific">Pseudomonas spirodelae</name>
    <dbReference type="NCBI Taxonomy" id="3101751"/>
    <lineage>
        <taxon>Bacteria</taxon>
        <taxon>Pseudomonadati</taxon>
        <taxon>Pseudomonadota</taxon>
        <taxon>Gammaproteobacteria</taxon>
        <taxon>Pseudomonadales</taxon>
        <taxon>Pseudomonadaceae</taxon>
        <taxon>Pseudomonas</taxon>
    </lineage>
</organism>
<protein>
    <recommendedName>
        <fullName evidence="4">Transposase</fullName>
    </recommendedName>
</protein>
<dbReference type="Proteomes" id="UP001292571">
    <property type="component" value="Unassembled WGS sequence"/>
</dbReference>
<evidence type="ECO:0000313" key="2">
    <source>
        <dbReference type="EMBL" id="MEA1606815.1"/>
    </source>
</evidence>
<sequence>MAKHLAGKDIDIIINQIDSVRDKLTWEGLCDAVAPLIGTRPTRQTLNAHERVKTAFALKKEQIKSGFKSSKRPASLAIAEQRISRLESENERLKRENQLLLQRFATWQYNAYKHGMTPAKLDAPLSAIDRDSSEKKG</sequence>
<evidence type="ECO:0000256" key="1">
    <source>
        <dbReference type="SAM" id="Coils"/>
    </source>
</evidence>